<sequence length="143" mass="15663">VLRAIDDEDQLEVLACVHGDSYLPLMVFERIPSSSQVATLPFTFDDKKVCSKGCIAVECKRQGLCLCIANAHLEAGHGKSEVRDATFAQIGERFEAGPQSLLIVLGDLNYRLEASKAVEEPTKATPADKRSPEFMSEFETLTS</sequence>
<organism evidence="3 4">
    <name type="scientific">Symbiodinium pilosum</name>
    <name type="common">Dinoflagellate</name>
    <dbReference type="NCBI Taxonomy" id="2952"/>
    <lineage>
        <taxon>Eukaryota</taxon>
        <taxon>Sar</taxon>
        <taxon>Alveolata</taxon>
        <taxon>Dinophyceae</taxon>
        <taxon>Suessiales</taxon>
        <taxon>Symbiodiniaceae</taxon>
        <taxon>Symbiodinium</taxon>
    </lineage>
</organism>
<dbReference type="GO" id="GO:0016791">
    <property type="term" value="F:phosphatase activity"/>
    <property type="evidence" value="ECO:0007669"/>
    <property type="project" value="InterPro"/>
</dbReference>
<feature type="non-terminal residue" evidence="3">
    <location>
        <position position="1"/>
    </location>
</feature>
<evidence type="ECO:0000259" key="2">
    <source>
        <dbReference type="Pfam" id="PF22669"/>
    </source>
</evidence>
<name>A0A812YNI0_SYMPI</name>
<gene>
    <name evidence="3" type="primary">PKD2</name>
    <name evidence="3" type="ORF">SPIL2461_LOCUS23413</name>
</gene>
<dbReference type="Proteomes" id="UP000649617">
    <property type="component" value="Unassembled WGS sequence"/>
</dbReference>
<keyword evidence="4" id="KW-1185">Reference proteome</keyword>
<evidence type="ECO:0000256" key="1">
    <source>
        <dbReference type="SAM" id="MobiDB-lite"/>
    </source>
</evidence>
<accession>A0A812YNI0</accession>
<protein>
    <submittedName>
        <fullName evidence="3">PKD2 protein</fullName>
    </submittedName>
</protein>
<comment type="caution">
    <text evidence="3">The sequence shown here is derived from an EMBL/GenBank/DDBJ whole genome shotgun (WGS) entry which is preliminary data.</text>
</comment>
<feature type="compositionally biased region" description="Basic and acidic residues" evidence="1">
    <location>
        <begin position="118"/>
        <end position="132"/>
    </location>
</feature>
<dbReference type="SUPFAM" id="SSF56219">
    <property type="entry name" value="DNase I-like"/>
    <property type="match status" value="1"/>
</dbReference>
<reference evidence="3" key="1">
    <citation type="submission" date="2021-02" db="EMBL/GenBank/DDBJ databases">
        <authorList>
            <person name="Dougan E. K."/>
            <person name="Rhodes N."/>
            <person name="Thang M."/>
            <person name="Chan C."/>
        </authorList>
    </citation>
    <scope>NUCLEOTIDE SEQUENCE</scope>
</reference>
<feature type="non-terminal residue" evidence="3">
    <location>
        <position position="143"/>
    </location>
</feature>
<dbReference type="AlphaFoldDB" id="A0A812YNI0"/>
<feature type="domain" description="Inositol polyphosphate-related phosphatase" evidence="2">
    <location>
        <begin position="49"/>
        <end position="116"/>
    </location>
</feature>
<feature type="region of interest" description="Disordered" evidence="1">
    <location>
        <begin position="118"/>
        <end position="143"/>
    </location>
</feature>
<dbReference type="GO" id="GO:0046856">
    <property type="term" value="P:phosphatidylinositol dephosphorylation"/>
    <property type="evidence" value="ECO:0007669"/>
    <property type="project" value="InterPro"/>
</dbReference>
<dbReference type="Pfam" id="PF22669">
    <property type="entry name" value="Exo_endo_phos2"/>
    <property type="match status" value="1"/>
</dbReference>
<dbReference type="InterPro" id="IPR036691">
    <property type="entry name" value="Endo/exonu/phosph_ase_sf"/>
</dbReference>
<dbReference type="InterPro" id="IPR000300">
    <property type="entry name" value="IPPc"/>
</dbReference>
<evidence type="ECO:0000313" key="4">
    <source>
        <dbReference type="Proteomes" id="UP000649617"/>
    </source>
</evidence>
<dbReference type="Gene3D" id="3.60.10.10">
    <property type="entry name" value="Endonuclease/exonuclease/phosphatase"/>
    <property type="match status" value="1"/>
</dbReference>
<dbReference type="OrthoDB" id="410499at2759"/>
<dbReference type="EMBL" id="CAJNIZ010048277">
    <property type="protein sequence ID" value="CAE7785636.1"/>
    <property type="molecule type" value="Genomic_DNA"/>
</dbReference>
<evidence type="ECO:0000313" key="3">
    <source>
        <dbReference type="EMBL" id="CAE7785636.1"/>
    </source>
</evidence>
<proteinExistence type="predicted"/>